<sequence length="141" mass="16305">MASLATALNSATSSLVLCATLERGRMHKTQTLNPCNCKNMMEEDEWPSLMVVMFDPREGFTVEADRCIRDLTIITEYNGDVDFLRNREHDDGDSMMTLLNASDTSKSLVICLVHQWNQKPWERLFYDYNGDENEYPTEHFI</sequence>
<dbReference type="PANTHER" id="PTHR48442:SF1">
    <property type="entry name" value="SET DOMAIN-CONTAINING PROTEIN"/>
    <property type="match status" value="1"/>
</dbReference>
<reference evidence="1 2" key="1">
    <citation type="submission" date="2024-06" db="EMBL/GenBank/DDBJ databases">
        <title>A chromosome level genome sequence of Diviner's sage (Salvia divinorum).</title>
        <authorList>
            <person name="Ford S.A."/>
            <person name="Ro D.-K."/>
            <person name="Ness R.W."/>
            <person name="Phillips M.A."/>
        </authorList>
    </citation>
    <scope>NUCLEOTIDE SEQUENCE [LARGE SCALE GENOMIC DNA]</scope>
    <source>
        <strain evidence="1">SAF-2024a</strain>
        <tissue evidence="1">Leaf</tissue>
    </source>
</reference>
<dbReference type="EMBL" id="JBEAFC010000006">
    <property type="protein sequence ID" value="KAL1553136.1"/>
    <property type="molecule type" value="Genomic_DNA"/>
</dbReference>
<gene>
    <name evidence="1" type="ORF">AAHA92_13849</name>
</gene>
<protein>
    <submittedName>
        <fullName evidence="1">Histone-lysine N-methyltransferase ATXR6-like</fullName>
    </submittedName>
</protein>
<keyword evidence="2" id="KW-1185">Reference proteome</keyword>
<dbReference type="InterPro" id="IPR053114">
    <property type="entry name" value="ATXR5/ATXR6"/>
</dbReference>
<dbReference type="AlphaFoldDB" id="A0ABD1HDQ0"/>
<name>A0ABD1HDQ0_SALDI</name>
<evidence type="ECO:0000313" key="1">
    <source>
        <dbReference type="EMBL" id="KAL1553136.1"/>
    </source>
</evidence>
<dbReference type="PANTHER" id="PTHR48442">
    <property type="entry name" value="SET DOMAIN-CONTAINING PROTEIN"/>
    <property type="match status" value="1"/>
</dbReference>
<organism evidence="1 2">
    <name type="scientific">Salvia divinorum</name>
    <name type="common">Maria pastora</name>
    <name type="synonym">Diviner's sage</name>
    <dbReference type="NCBI Taxonomy" id="28513"/>
    <lineage>
        <taxon>Eukaryota</taxon>
        <taxon>Viridiplantae</taxon>
        <taxon>Streptophyta</taxon>
        <taxon>Embryophyta</taxon>
        <taxon>Tracheophyta</taxon>
        <taxon>Spermatophyta</taxon>
        <taxon>Magnoliopsida</taxon>
        <taxon>eudicotyledons</taxon>
        <taxon>Gunneridae</taxon>
        <taxon>Pentapetalae</taxon>
        <taxon>asterids</taxon>
        <taxon>lamiids</taxon>
        <taxon>Lamiales</taxon>
        <taxon>Lamiaceae</taxon>
        <taxon>Nepetoideae</taxon>
        <taxon>Mentheae</taxon>
        <taxon>Salviinae</taxon>
        <taxon>Salvia</taxon>
        <taxon>Salvia subgen. Calosphace</taxon>
    </lineage>
</organism>
<comment type="caution">
    <text evidence="1">The sequence shown here is derived from an EMBL/GenBank/DDBJ whole genome shotgun (WGS) entry which is preliminary data.</text>
</comment>
<dbReference type="Proteomes" id="UP001567538">
    <property type="component" value="Unassembled WGS sequence"/>
</dbReference>
<dbReference type="Gene3D" id="2.170.270.10">
    <property type="entry name" value="SET domain"/>
    <property type="match status" value="1"/>
</dbReference>
<dbReference type="InterPro" id="IPR046341">
    <property type="entry name" value="SET_dom_sf"/>
</dbReference>
<proteinExistence type="predicted"/>
<evidence type="ECO:0000313" key="2">
    <source>
        <dbReference type="Proteomes" id="UP001567538"/>
    </source>
</evidence>
<accession>A0ABD1HDQ0</accession>